<evidence type="ECO:0000313" key="2">
    <source>
        <dbReference type="Proteomes" id="UP000324222"/>
    </source>
</evidence>
<dbReference type="EMBL" id="VSRR010094087">
    <property type="protein sequence ID" value="MPC93228.1"/>
    <property type="molecule type" value="Genomic_DNA"/>
</dbReference>
<dbReference type="AlphaFoldDB" id="A0A5B7JJM2"/>
<gene>
    <name evidence="1" type="ORF">E2C01_088351</name>
</gene>
<accession>A0A5B7JJM2</accession>
<sequence>MSVSPCTALPTPLSGVHVYFKTSEWSSTLVLPSLTLTVGNHQYNAKGSLLRGVTVDRLVSRKEKYCRHF</sequence>
<evidence type="ECO:0000313" key="1">
    <source>
        <dbReference type="EMBL" id="MPC93228.1"/>
    </source>
</evidence>
<keyword evidence="2" id="KW-1185">Reference proteome</keyword>
<comment type="caution">
    <text evidence="1">The sequence shown here is derived from an EMBL/GenBank/DDBJ whole genome shotgun (WGS) entry which is preliminary data.</text>
</comment>
<name>A0A5B7JJM2_PORTR</name>
<dbReference type="Proteomes" id="UP000324222">
    <property type="component" value="Unassembled WGS sequence"/>
</dbReference>
<proteinExistence type="predicted"/>
<reference evidence="1 2" key="1">
    <citation type="submission" date="2019-05" db="EMBL/GenBank/DDBJ databases">
        <title>Another draft genome of Portunus trituberculatus and its Hox gene families provides insights of decapod evolution.</title>
        <authorList>
            <person name="Jeong J.-H."/>
            <person name="Song I."/>
            <person name="Kim S."/>
            <person name="Choi T."/>
            <person name="Kim D."/>
            <person name="Ryu S."/>
            <person name="Kim W."/>
        </authorList>
    </citation>
    <scope>NUCLEOTIDE SEQUENCE [LARGE SCALE GENOMIC DNA]</scope>
    <source>
        <tissue evidence="1">Muscle</tissue>
    </source>
</reference>
<protein>
    <submittedName>
        <fullName evidence="1">Uncharacterized protein</fullName>
    </submittedName>
</protein>
<organism evidence="1 2">
    <name type="scientific">Portunus trituberculatus</name>
    <name type="common">Swimming crab</name>
    <name type="synonym">Neptunus trituberculatus</name>
    <dbReference type="NCBI Taxonomy" id="210409"/>
    <lineage>
        <taxon>Eukaryota</taxon>
        <taxon>Metazoa</taxon>
        <taxon>Ecdysozoa</taxon>
        <taxon>Arthropoda</taxon>
        <taxon>Crustacea</taxon>
        <taxon>Multicrustacea</taxon>
        <taxon>Malacostraca</taxon>
        <taxon>Eumalacostraca</taxon>
        <taxon>Eucarida</taxon>
        <taxon>Decapoda</taxon>
        <taxon>Pleocyemata</taxon>
        <taxon>Brachyura</taxon>
        <taxon>Eubrachyura</taxon>
        <taxon>Portunoidea</taxon>
        <taxon>Portunidae</taxon>
        <taxon>Portuninae</taxon>
        <taxon>Portunus</taxon>
    </lineage>
</organism>